<dbReference type="GO" id="GO:0002758">
    <property type="term" value="P:innate immune response-activating signaling pathway"/>
    <property type="evidence" value="ECO:0007669"/>
    <property type="project" value="UniProtKB-ARBA"/>
</dbReference>
<dbReference type="Gene3D" id="1.10.10.10">
    <property type="entry name" value="Winged helix-like DNA-binding domain superfamily/Winged helix DNA-binding domain"/>
    <property type="match status" value="1"/>
</dbReference>
<proteinExistence type="inferred from homology"/>
<dbReference type="PRINTS" id="PR00364">
    <property type="entry name" value="DISEASERSIST"/>
</dbReference>
<evidence type="ECO:0000259" key="8">
    <source>
        <dbReference type="Pfam" id="PF00931"/>
    </source>
</evidence>
<dbReference type="InterPro" id="IPR042197">
    <property type="entry name" value="Apaf_helical"/>
</dbReference>
<dbReference type="InterPro" id="IPR002182">
    <property type="entry name" value="NB-ARC"/>
</dbReference>
<dbReference type="Gene3D" id="1.20.5.4130">
    <property type="match status" value="1"/>
</dbReference>
<dbReference type="GO" id="GO:0043531">
    <property type="term" value="F:ADP binding"/>
    <property type="evidence" value="ECO:0007669"/>
    <property type="project" value="InterPro"/>
</dbReference>
<dbReference type="InterPro" id="IPR041118">
    <property type="entry name" value="Rx_N"/>
</dbReference>
<evidence type="ECO:0000256" key="2">
    <source>
        <dbReference type="ARBA" id="ARBA00022614"/>
    </source>
</evidence>
<dbReference type="InterPro" id="IPR055414">
    <property type="entry name" value="LRR_R13L4/SHOC2-like"/>
</dbReference>
<evidence type="ECO:0000256" key="5">
    <source>
        <dbReference type="ARBA" id="ARBA00022821"/>
    </source>
</evidence>
<evidence type="ECO:0000313" key="13">
    <source>
        <dbReference type="Proteomes" id="UP001054889"/>
    </source>
</evidence>
<comment type="caution">
    <text evidence="12">The sequence shown here is derived from an EMBL/GenBank/DDBJ whole genome shotgun (WGS) entry which is preliminary data.</text>
</comment>
<evidence type="ECO:0000259" key="10">
    <source>
        <dbReference type="Pfam" id="PF23559"/>
    </source>
</evidence>
<dbReference type="InterPro" id="IPR036388">
    <property type="entry name" value="WH-like_DNA-bd_sf"/>
</dbReference>
<gene>
    <name evidence="12" type="primary">gb13538</name>
    <name evidence="12" type="ORF">PR202_gb13538</name>
</gene>
<comment type="similarity">
    <text evidence="1">Belongs to the disease resistance NB-LRR family.</text>
</comment>
<dbReference type="EMBL" id="BQKI01000078">
    <property type="protein sequence ID" value="GJN25679.1"/>
    <property type="molecule type" value="Genomic_DNA"/>
</dbReference>
<keyword evidence="6" id="KW-0175">Coiled coil</keyword>
<evidence type="ECO:0000256" key="1">
    <source>
        <dbReference type="ARBA" id="ARBA00008894"/>
    </source>
</evidence>
<feature type="domain" description="Disease resistance protein winged helix" evidence="10">
    <location>
        <begin position="454"/>
        <end position="523"/>
    </location>
</feature>
<dbReference type="Gene3D" id="1.10.8.430">
    <property type="entry name" value="Helical domain of apoptotic protease-activating factors"/>
    <property type="match status" value="1"/>
</dbReference>
<dbReference type="InterPro" id="IPR058922">
    <property type="entry name" value="WHD_DRP"/>
</dbReference>
<evidence type="ECO:0000313" key="12">
    <source>
        <dbReference type="EMBL" id="GJN25679.1"/>
    </source>
</evidence>
<accession>A0AAV5EQH7</accession>
<dbReference type="PANTHER" id="PTHR23155:SF1094">
    <property type="entry name" value="OS11G0686400 PROTEIN"/>
    <property type="match status" value="1"/>
</dbReference>
<dbReference type="InterPro" id="IPR044974">
    <property type="entry name" value="Disease_R_plants"/>
</dbReference>
<dbReference type="AlphaFoldDB" id="A0AAV5EQH7"/>
<feature type="domain" description="Disease resistance N-terminal" evidence="9">
    <location>
        <begin position="12"/>
        <end position="83"/>
    </location>
</feature>
<keyword evidence="2" id="KW-0433">Leucine-rich repeat</keyword>
<keyword evidence="13" id="KW-1185">Reference proteome</keyword>
<dbReference type="InterPro" id="IPR032675">
    <property type="entry name" value="LRR_dom_sf"/>
</dbReference>
<dbReference type="Proteomes" id="UP001054889">
    <property type="component" value="Unassembled WGS sequence"/>
</dbReference>
<dbReference type="InterPro" id="IPR027417">
    <property type="entry name" value="P-loop_NTPase"/>
</dbReference>
<organism evidence="12 13">
    <name type="scientific">Eleusine coracana subsp. coracana</name>
    <dbReference type="NCBI Taxonomy" id="191504"/>
    <lineage>
        <taxon>Eukaryota</taxon>
        <taxon>Viridiplantae</taxon>
        <taxon>Streptophyta</taxon>
        <taxon>Embryophyta</taxon>
        <taxon>Tracheophyta</taxon>
        <taxon>Spermatophyta</taxon>
        <taxon>Magnoliopsida</taxon>
        <taxon>Liliopsida</taxon>
        <taxon>Poales</taxon>
        <taxon>Poaceae</taxon>
        <taxon>PACMAD clade</taxon>
        <taxon>Chloridoideae</taxon>
        <taxon>Cynodonteae</taxon>
        <taxon>Eleusininae</taxon>
        <taxon>Eleusine</taxon>
    </lineage>
</organism>
<dbReference type="FunFam" id="1.10.10.10:FF:000322">
    <property type="entry name" value="Probable disease resistance protein At1g63360"/>
    <property type="match status" value="1"/>
</dbReference>
<feature type="compositionally biased region" description="Basic and acidic residues" evidence="7">
    <location>
        <begin position="891"/>
        <end position="905"/>
    </location>
</feature>
<evidence type="ECO:0008006" key="14">
    <source>
        <dbReference type="Google" id="ProtNLM"/>
    </source>
</evidence>
<feature type="region of interest" description="Disordered" evidence="7">
    <location>
        <begin position="879"/>
        <end position="905"/>
    </location>
</feature>
<feature type="domain" description="NB-ARC" evidence="8">
    <location>
        <begin position="292"/>
        <end position="363"/>
    </location>
</feature>
<name>A0AAV5EQH7_ELECO</name>
<keyword evidence="4" id="KW-0547">Nucleotide-binding</keyword>
<dbReference type="GO" id="GO:0042742">
    <property type="term" value="P:defense response to bacterium"/>
    <property type="evidence" value="ECO:0007669"/>
    <property type="project" value="UniProtKB-ARBA"/>
</dbReference>
<dbReference type="Gene3D" id="3.80.10.10">
    <property type="entry name" value="Ribonuclease Inhibitor"/>
    <property type="match status" value="1"/>
</dbReference>
<reference evidence="12" key="2">
    <citation type="submission" date="2021-12" db="EMBL/GenBank/DDBJ databases">
        <title>Resequencing data analysis of finger millet.</title>
        <authorList>
            <person name="Hatakeyama M."/>
            <person name="Aluri S."/>
            <person name="Balachadran M.T."/>
            <person name="Sivarajan S.R."/>
            <person name="Poveda L."/>
            <person name="Shimizu-Inatsugi R."/>
            <person name="Schlapbach R."/>
            <person name="Sreeman S.M."/>
            <person name="Shimizu K.K."/>
        </authorList>
    </citation>
    <scope>NUCLEOTIDE SEQUENCE</scope>
</reference>
<dbReference type="Pfam" id="PF23598">
    <property type="entry name" value="LRR_14"/>
    <property type="match status" value="1"/>
</dbReference>
<protein>
    <recommendedName>
        <fullName evidence="14">Rx N-terminal domain-containing protein</fullName>
    </recommendedName>
</protein>
<evidence type="ECO:0000256" key="4">
    <source>
        <dbReference type="ARBA" id="ARBA00022741"/>
    </source>
</evidence>
<dbReference type="SUPFAM" id="SSF52540">
    <property type="entry name" value="P-loop containing nucleoside triphosphate hydrolases"/>
    <property type="match status" value="1"/>
</dbReference>
<evidence type="ECO:0000256" key="3">
    <source>
        <dbReference type="ARBA" id="ARBA00022737"/>
    </source>
</evidence>
<feature type="domain" description="Disease resistance R13L4/SHOC-2-like LRR" evidence="11">
    <location>
        <begin position="672"/>
        <end position="862"/>
    </location>
</feature>
<keyword evidence="5" id="KW-0611">Plant defense</keyword>
<evidence type="ECO:0000259" key="9">
    <source>
        <dbReference type="Pfam" id="PF18052"/>
    </source>
</evidence>
<dbReference type="PANTHER" id="PTHR23155">
    <property type="entry name" value="DISEASE RESISTANCE PROTEIN RP"/>
    <property type="match status" value="1"/>
</dbReference>
<evidence type="ECO:0000259" key="11">
    <source>
        <dbReference type="Pfam" id="PF23598"/>
    </source>
</evidence>
<dbReference type="SUPFAM" id="SSF52058">
    <property type="entry name" value="L domain-like"/>
    <property type="match status" value="1"/>
</dbReference>
<sequence length="982" mass="112364">MEAVKSASFGAMGSLLRKLEDLANTEVYGASELRDDLCSISTKIVKLSEVDDPSLTMNYWMKDVRELSYDIEDCIDQFLCSMGPDAKMAWISNLLRFRSCVEEVRDRYNRYNLDYSLRNSTAAAQHRFRPQYREPSPVFPVGMERTINQLRWQIEPKSDDENNMQLKVVSILGVEGVGKSTLTQNLWHELGGQFECKAFVQTAKQPDMRFILKNILSQIRLRQIREASQLVSNLIHDIRNHLQDKRFCLPALYLHISLLLHKVHCYLPICILFHDAMSLTKHDSSLQLFFIRYFIIIDDLRAVSVWDVLSRCFPEGNHCSRIITTTTIDDVALASCNYDPEHIYQLEPLGADDSHQLFISRVFGSGKGCPQQFIEVSADITKKCGGLPLAIICIARLIASQPETIEHWEFVRSILHHNLRARSSFAEILKLVFKLCYSTLPHCLKTCLLYLSAYPENYIFLKDDLVKQWIAEDFICTMDGMDLVEVASRYFDELLSLGLIQRMDTNSKKKGLSYVVHPAVFEFIVYKSMEDNFITVIDYSQSTVVLTDKIHRLSLHYGSATYATLPASIDVSQIRSLIFIGLLNCMPSLAEFRLVEILILHLRSDDGATRFSLTEISELLLLRYLQVRCNVIVQLPNHIQDLKHLEILEINARIAAVPCDIVHVRNLLNLSLGERKNFKHLTLSRVATDKAVSSDDSRNEPTPPLQILEFLPPICISSILPVWIYKLRCLYVLEIVVKELRMKDISVLGELPALTALSLYVRIPAVGPVIFRAGMFPVLEYFKFVSGVLSMDFREKAMPNLRTLKLGFNAHKGEQYSDMLAGIQYLLNLQKIVASIGAATDAKEFDRRAAWSALNDAIRMHLCEKNFKVKRVDRIDEEYDPSKKQTLSQESVREQEDVPKEPRVTQKEGLVTEQLLIKPAEYTEKHDDISGTNFLYHDSLKSLALPYLPKNHLSYTYISVPKEFFQTRIVLKGIPQGRPLRC</sequence>
<dbReference type="Pfam" id="PF23559">
    <property type="entry name" value="WHD_DRP"/>
    <property type="match status" value="1"/>
</dbReference>
<evidence type="ECO:0000256" key="7">
    <source>
        <dbReference type="SAM" id="MobiDB-lite"/>
    </source>
</evidence>
<keyword evidence="3" id="KW-0677">Repeat</keyword>
<feature type="domain" description="NB-ARC" evidence="8">
    <location>
        <begin position="161"/>
        <end position="249"/>
    </location>
</feature>
<reference evidence="12" key="1">
    <citation type="journal article" date="2018" name="DNA Res.">
        <title>Multiple hybrid de novo genome assembly of finger millet, an orphan allotetraploid crop.</title>
        <authorList>
            <person name="Hatakeyama M."/>
            <person name="Aluri S."/>
            <person name="Balachadran M.T."/>
            <person name="Sivarajan S.R."/>
            <person name="Patrignani A."/>
            <person name="Gruter S."/>
            <person name="Poveda L."/>
            <person name="Shimizu-Inatsugi R."/>
            <person name="Baeten J."/>
            <person name="Francoijs K.J."/>
            <person name="Nataraja K.N."/>
            <person name="Reddy Y.A.N."/>
            <person name="Phadnis S."/>
            <person name="Ravikumar R.L."/>
            <person name="Schlapbach R."/>
            <person name="Sreeman S.M."/>
            <person name="Shimizu K.K."/>
        </authorList>
    </citation>
    <scope>NUCLEOTIDE SEQUENCE</scope>
</reference>
<evidence type="ECO:0000256" key="6">
    <source>
        <dbReference type="ARBA" id="ARBA00023054"/>
    </source>
</evidence>
<dbReference type="GO" id="GO:0009626">
    <property type="term" value="P:plant-type hypersensitive response"/>
    <property type="evidence" value="ECO:0007669"/>
    <property type="project" value="UniProtKB-ARBA"/>
</dbReference>
<dbReference type="Pfam" id="PF00931">
    <property type="entry name" value="NB-ARC"/>
    <property type="match status" value="2"/>
</dbReference>
<dbReference type="Gene3D" id="3.40.50.300">
    <property type="entry name" value="P-loop containing nucleotide triphosphate hydrolases"/>
    <property type="match status" value="1"/>
</dbReference>
<dbReference type="Pfam" id="PF18052">
    <property type="entry name" value="Rx_N"/>
    <property type="match status" value="1"/>
</dbReference>